<gene>
    <name evidence="1" type="ORF">SAMN02745728_00458</name>
</gene>
<accession>A0A1M7S639</accession>
<reference evidence="1 2" key="1">
    <citation type="submission" date="2016-12" db="EMBL/GenBank/DDBJ databases">
        <authorList>
            <person name="Song W.-J."/>
            <person name="Kurnit D.M."/>
        </authorList>
    </citation>
    <scope>NUCLEOTIDE SEQUENCE [LARGE SCALE GENOMIC DNA]</scope>
    <source>
        <strain evidence="1 2">DSM 11393</strain>
    </source>
</reference>
<dbReference type="Proteomes" id="UP000186469">
    <property type="component" value="Unassembled WGS sequence"/>
</dbReference>
<dbReference type="AlphaFoldDB" id="A0A1M7S639"/>
<sequence length="157" mass="18609">MMQESVNVEVCHSYDCSDLSDRFQLLLEGLDFHVLIDSLNISRWNIFKRNKAKTEFFALAVILWKLALEQSFPTIAEHCFESFTERLQSDMSQNKVILERIQVYNEILSHKKNNDFYEVATYLVDLFTLGDGDQKRYRLQVSLDIRKVYNIIFDRLI</sequence>
<evidence type="ECO:0000313" key="2">
    <source>
        <dbReference type="Proteomes" id="UP000186469"/>
    </source>
</evidence>
<organism evidence="1 2">
    <name type="scientific">Desulfovibrio litoralis DSM 11393</name>
    <dbReference type="NCBI Taxonomy" id="1121455"/>
    <lineage>
        <taxon>Bacteria</taxon>
        <taxon>Pseudomonadati</taxon>
        <taxon>Thermodesulfobacteriota</taxon>
        <taxon>Desulfovibrionia</taxon>
        <taxon>Desulfovibrionales</taxon>
        <taxon>Desulfovibrionaceae</taxon>
        <taxon>Desulfovibrio</taxon>
    </lineage>
</organism>
<keyword evidence="2" id="KW-1185">Reference proteome</keyword>
<dbReference type="RefSeq" id="WP_072696134.1">
    <property type="nucleotide sequence ID" value="NZ_FRDI01000003.1"/>
</dbReference>
<dbReference type="EMBL" id="FRDI01000003">
    <property type="protein sequence ID" value="SHN53812.1"/>
    <property type="molecule type" value="Genomic_DNA"/>
</dbReference>
<proteinExistence type="predicted"/>
<protein>
    <submittedName>
        <fullName evidence="1">Uncharacterized protein</fullName>
    </submittedName>
</protein>
<evidence type="ECO:0000313" key="1">
    <source>
        <dbReference type="EMBL" id="SHN53812.1"/>
    </source>
</evidence>
<dbReference type="OrthoDB" id="5458906at2"/>
<dbReference type="STRING" id="1121455.SAMN02745728_00458"/>
<name>A0A1M7S639_9BACT</name>